<feature type="transmembrane region" description="Helical" evidence="5">
    <location>
        <begin position="390"/>
        <end position="411"/>
    </location>
</feature>
<evidence type="ECO:0000256" key="5">
    <source>
        <dbReference type="SAM" id="Phobius"/>
    </source>
</evidence>
<feature type="transmembrane region" description="Helical" evidence="5">
    <location>
        <begin position="101"/>
        <end position="118"/>
    </location>
</feature>
<evidence type="ECO:0008006" key="8">
    <source>
        <dbReference type="Google" id="ProtNLM"/>
    </source>
</evidence>
<evidence type="ECO:0000256" key="3">
    <source>
        <dbReference type="ARBA" id="ARBA00022989"/>
    </source>
</evidence>
<feature type="non-terminal residue" evidence="6">
    <location>
        <position position="437"/>
    </location>
</feature>
<sequence length="437" mass="48010">METLTEENHKSTISNDLKSKIAADFIAPEVQGQEEDVSKRTTETRRHNAFWPSIFPRYESPKVQVTLVALISFLCPGMWNALNGLGGGGLVDATPANNANVALYSTFAVVGFFAGIATNKLGIRITLSLGGLGYTLYSSSLFCYKHTANSGFLIFAGLQLGLCAGLFWTAQGMVMLSYPTEKSKGKYIAWTWIIYNMGAVVGSVISLVQNMHSDQNDIGDITFCVIISLSVLGTILALLLCEAKGVKRSDGTLVTLPQSPTWKSEVQGLLATLKDDTYILLFFPMFFASNFFYPYQFNTFNLATFNIRTRSLNNTMYWVAEIVGSYLIGYALDSPRLRRSLRARIVAGVLLGLVFAVWSGAYVWQTRKNVTLDLTAAKMDFTDPGYVGPVLLYLSFGVLAAVWQTTLYWFLGALTNDNRKLANFSGFYKGIQSAGGA</sequence>
<evidence type="ECO:0000256" key="4">
    <source>
        <dbReference type="ARBA" id="ARBA00023136"/>
    </source>
</evidence>
<dbReference type="Gene3D" id="1.20.1250.20">
    <property type="entry name" value="MFS general substrate transporter like domains"/>
    <property type="match status" value="1"/>
</dbReference>
<dbReference type="AlphaFoldDB" id="A0AAN6LKN8"/>
<feature type="transmembrane region" description="Helical" evidence="5">
    <location>
        <begin position="63"/>
        <end position="81"/>
    </location>
</feature>
<keyword evidence="4 5" id="KW-0472">Membrane</keyword>
<keyword evidence="7" id="KW-1185">Reference proteome</keyword>
<dbReference type="InterPro" id="IPR010291">
    <property type="entry name" value="Ion_channel_UNC-93"/>
</dbReference>
<comment type="subcellular location">
    <subcellularLocation>
        <location evidence="1">Membrane</location>
        <topology evidence="1">Multi-pass membrane protein</topology>
    </subcellularLocation>
</comment>
<dbReference type="InterPro" id="IPR036259">
    <property type="entry name" value="MFS_trans_sf"/>
</dbReference>
<organism evidence="6 7">
    <name type="scientific">Pseudopithomyces chartarum</name>
    <dbReference type="NCBI Taxonomy" id="1892770"/>
    <lineage>
        <taxon>Eukaryota</taxon>
        <taxon>Fungi</taxon>
        <taxon>Dikarya</taxon>
        <taxon>Ascomycota</taxon>
        <taxon>Pezizomycotina</taxon>
        <taxon>Dothideomycetes</taxon>
        <taxon>Pleosporomycetidae</taxon>
        <taxon>Pleosporales</taxon>
        <taxon>Massarineae</taxon>
        <taxon>Didymosphaeriaceae</taxon>
        <taxon>Pseudopithomyces</taxon>
    </lineage>
</organism>
<feature type="transmembrane region" description="Helical" evidence="5">
    <location>
        <begin position="220"/>
        <end position="241"/>
    </location>
</feature>
<feature type="transmembrane region" description="Helical" evidence="5">
    <location>
        <begin position="125"/>
        <end position="147"/>
    </location>
</feature>
<feature type="transmembrane region" description="Helical" evidence="5">
    <location>
        <begin position="315"/>
        <end position="333"/>
    </location>
</feature>
<dbReference type="GO" id="GO:0016020">
    <property type="term" value="C:membrane"/>
    <property type="evidence" value="ECO:0007669"/>
    <property type="project" value="UniProtKB-SubCell"/>
</dbReference>
<evidence type="ECO:0000256" key="1">
    <source>
        <dbReference type="ARBA" id="ARBA00004141"/>
    </source>
</evidence>
<dbReference type="EMBL" id="WVTA01000021">
    <property type="protein sequence ID" value="KAK3196960.1"/>
    <property type="molecule type" value="Genomic_DNA"/>
</dbReference>
<accession>A0AAN6LKN8</accession>
<evidence type="ECO:0000313" key="7">
    <source>
        <dbReference type="Proteomes" id="UP001280581"/>
    </source>
</evidence>
<reference evidence="6 7" key="1">
    <citation type="submission" date="2021-02" db="EMBL/GenBank/DDBJ databases">
        <title>Genome assembly of Pseudopithomyces chartarum.</title>
        <authorList>
            <person name="Jauregui R."/>
            <person name="Singh J."/>
            <person name="Voisey C."/>
        </authorList>
    </citation>
    <scope>NUCLEOTIDE SEQUENCE [LARGE SCALE GENOMIC DNA]</scope>
    <source>
        <strain evidence="6 7">AGR01</strain>
    </source>
</reference>
<feature type="transmembrane region" description="Helical" evidence="5">
    <location>
        <begin position="187"/>
        <end position="208"/>
    </location>
</feature>
<comment type="caution">
    <text evidence="6">The sequence shown here is derived from an EMBL/GenBank/DDBJ whole genome shotgun (WGS) entry which is preliminary data.</text>
</comment>
<proteinExistence type="predicted"/>
<dbReference type="PANTHER" id="PTHR23294">
    <property type="entry name" value="ET TRANSLATION PRODUCT-RELATED"/>
    <property type="match status" value="1"/>
</dbReference>
<dbReference type="Pfam" id="PF05978">
    <property type="entry name" value="UNC-93"/>
    <property type="match status" value="1"/>
</dbReference>
<feature type="transmembrane region" description="Helical" evidence="5">
    <location>
        <begin position="345"/>
        <end position="364"/>
    </location>
</feature>
<dbReference type="SUPFAM" id="SSF103473">
    <property type="entry name" value="MFS general substrate transporter"/>
    <property type="match status" value="1"/>
</dbReference>
<dbReference type="PANTHER" id="PTHR23294:SF54">
    <property type="entry name" value="DUF895 DOMAIN MEMBRANE PROTEIN (AFU_ORTHOLOGUE AFUA_8G04110)"/>
    <property type="match status" value="1"/>
</dbReference>
<dbReference type="InterPro" id="IPR051617">
    <property type="entry name" value="UNC-93-like_regulator"/>
</dbReference>
<keyword evidence="3 5" id="KW-1133">Transmembrane helix</keyword>
<evidence type="ECO:0000256" key="2">
    <source>
        <dbReference type="ARBA" id="ARBA00022692"/>
    </source>
</evidence>
<name>A0AAN6LKN8_9PLEO</name>
<feature type="transmembrane region" description="Helical" evidence="5">
    <location>
        <begin position="277"/>
        <end position="295"/>
    </location>
</feature>
<protein>
    <recommendedName>
        <fullName evidence="8">DUF895 domain membrane protein</fullName>
    </recommendedName>
</protein>
<dbReference type="Proteomes" id="UP001280581">
    <property type="component" value="Unassembled WGS sequence"/>
</dbReference>
<keyword evidence="2 5" id="KW-0812">Transmembrane</keyword>
<gene>
    <name evidence="6" type="ORF">GRF29_1536g108561</name>
</gene>
<feature type="transmembrane region" description="Helical" evidence="5">
    <location>
        <begin position="153"/>
        <end position="175"/>
    </location>
</feature>
<evidence type="ECO:0000313" key="6">
    <source>
        <dbReference type="EMBL" id="KAK3196960.1"/>
    </source>
</evidence>